<name>A0A170ZQ58_9BACT</name>
<keyword evidence="1" id="KW-0732">Signal</keyword>
<keyword evidence="3" id="KW-1185">Reference proteome</keyword>
<dbReference type="STRING" id="681398.PJIAN_3211"/>
<evidence type="ECO:0000256" key="1">
    <source>
        <dbReference type="SAM" id="SignalP"/>
    </source>
</evidence>
<reference evidence="3" key="2">
    <citation type="journal article" date="2017" name="Genome Announc.">
        <title>Draft genome sequence of Paludibacter jiangxiensis NM7(T), a propionate-producing fermentative bacterium.</title>
        <authorList>
            <person name="Qiu Y.-L."/>
            <person name="Tourlousse D.M."/>
            <person name="Matsuura N."/>
            <person name="Ohashi A."/>
            <person name="Sekiguchi Y."/>
        </authorList>
    </citation>
    <scope>NUCLEOTIDE SEQUENCE [LARGE SCALE GENOMIC DNA]</scope>
    <source>
        <strain evidence="3">NM7</strain>
    </source>
</reference>
<comment type="caution">
    <text evidence="2">The sequence shown here is derived from an EMBL/GenBank/DDBJ whole genome shotgun (WGS) entry which is preliminary data.</text>
</comment>
<dbReference type="Proteomes" id="UP000076586">
    <property type="component" value="Unassembled WGS sequence"/>
</dbReference>
<evidence type="ECO:0000313" key="3">
    <source>
        <dbReference type="Proteomes" id="UP000076586"/>
    </source>
</evidence>
<proteinExistence type="predicted"/>
<dbReference type="RefSeq" id="WP_068703618.1">
    <property type="nucleotide sequence ID" value="NZ_BDCR01000003.1"/>
</dbReference>
<feature type="chain" id="PRO_5007905095" description="LTXXQ motif family protein" evidence="1">
    <location>
        <begin position="24"/>
        <end position="128"/>
    </location>
</feature>
<accession>A0A170ZQ58</accession>
<evidence type="ECO:0008006" key="4">
    <source>
        <dbReference type="Google" id="ProtNLM"/>
    </source>
</evidence>
<reference evidence="3" key="1">
    <citation type="submission" date="2016-04" db="EMBL/GenBank/DDBJ databases">
        <title>Draft genome sequence of Paludibacter jiangxiensis strain NM7.</title>
        <authorList>
            <person name="Qiu Y."/>
            <person name="Matsuura N."/>
            <person name="Ohashi A."/>
            <person name="Tourlousse M.D."/>
            <person name="Sekiguchi Y."/>
        </authorList>
    </citation>
    <scope>NUCLEOTIDE SEQUENCE [LARGE SCALE GENOMIC DNA]</scope>
    <source>
        <strain evidence="3">NM7</strain>
    </source>
</reference>
<dbReference type="EMBL" id="BDCR01000003">
    <property type="protein sequence ID" value="GAT62900.1"/>
    <property type="molecule type" value="Genomic_DNA"/>
</dbReference>
<evidence type="ECO:0000313" key="2">
    <source>
        <dbReference type="EMBL" id="GAT62900.1"/>
    </source>
</evidence>
<dbReference type="AlphaFoldDB" id="A0A170ZQ58"/>
<sequence length="128" mass="14332">MKTRKIVMLTMLFTVLSMVVALAQGQRGGNASPEERATRMTDRLKTSLKLTDEQVAKVHAVYLQMSKDMAAARESGEDMRTSMQTIMAKQDAELQKILTPEQYKIYQDGRKQQMQTRFNGSGGGNPSN</sequence>
<organism evidence="2 3">
    <name type="scientific">Paludibacter jiangxiensis</name>
    <dbReference type="NCBI Taxonomy" id="681398"/>
    <lineage>
        <taxon>Bacteria</taxon>
        <taxon>Pseudomonadati</taxon>
        <taxon>Bacteroidota</taxon>
        <taxon>Bacteroidia</taxon>
        <taxon>Bacteroidales</taxon>
        <taxon>Paludibacteraceae</taxon>
        <taxon>Paludibacter</taxon>
    </lineage>
</organism>
<feature type="signal peptide" evidence="1">
    <location>
        <begin position="1"/>
        <end position="23"/>
    </location>
</feature>
<dbReference type="OrthoDB" id="1070285at2"/>
<gene>
    <name evidence="2" type="ORF">PJIAN_3211</name>
</gene>
<protein>
    <recommendedName>
        <fullName evidence="4">LTXXQ motif family protein</fullName>
    </recommendedName>
</protein>